<reference evidence="8 9" key="1">
    <citation type="submission" date="2024-10" db="EMBL/GenBank/DDBJ databases">
        <title>The Natural Products Discovery Center: Release of the First 8490 Sequenced Strains for Exploring Actinobacteria Biosynthetic Diversity.</title>
        <authorList>
            <person name="Kalkreuter E."/>
            <person name="Kautsar S.A."/>
            <person name="Yang D."/>
            <person name="Bader C.D."/>
            <person name="Teijaro C.N."/>
            <person name="Fluegel L."/>
            <person name="Davis C.M."/>
            <person name="Simpson J.R."/>
            <person name="Lauterbach L."/>
            <person name="Steele A.D."/>
            <person name="Gui C."/>
            <person name="Meng S."/>
            <person name="Li G."/>
            <person name="Viehrig K."/>
            <person name="Ye F."/>
            <person name="Su P."/>
            <person name="Kiefer A.F."/>
            <person name="Nichols A."/>
            <person name="Cepeda A.J."/>
            <person name="Yan W."/>
            <person name="Fan B."/>
            <person name="Jiang Y."/>
            <person name="Adhikari A."/>
            <person name="Zheng C.-J."/>
            <person name="Schuster L."/>
            <person name="Cowan T.M."/>
            <person name="Smanski M.J."/>
            <person name="Chevrette M.G."/>
            <person name="De Carvalho L.P.S."/>
            <person name="Shen B."/>
        </authorList>
    </citation>
    <scope>NUCLEOTIDE SEQUENCE [LARGE SCALE GENOMIC DNA]</scope>
    <source>
        <strain evidence="8 9">NPDC053399</strain>
    </source>
</reference>
<proteinExistence type="inferred from homology"/>
<evidence type="ECO:0000256" key="3">
    <source>
        <dbReference type="ARBA" id="ARBA00022989"/>
    </source>
</evidence>
<evidence type="ECO:0000256" key="1">
    <source>
        <dbReference type="ARBA" id="ARBA00004141"/>
    </source>
</evidence>
<evidence type="ECO:0000313" key="9">
    <source>
        <dbReference type="Proteomes" id="UP001614394"/>
    </source>
</evidence>
<keyword evidence="9" id="KW-1185">Reference proteome</keyword>
<evidence type="ECO:0000256" key="4">
    <source>
        <dbReference type="ARBA" id="ARBA00023136"/>
    </source>
</evidence>
<gene>
    <name evidence="8" type="ORF">ACIGXA_19515</name>
</gene>
<accession>A0ABW8CBB0</accession>
<dbReference type="Pfam" id="PF01061">
    <property type="entry name" value="ABC2_membrane"/>
    <property type="match status" value="1"/>
</dbReference>
<feature type="transmembrane region" description="Helical" evidence="6">
    <location>
        <begin position="163"/>
        <end position="186"/>
    </location>
</feature>
<sequence>MSTQTLSSTQHLSAPAELPGRIGLAQTVQHSLALAGRGVTKFMKSPMQLVDVILTPIISLLMFIYLFGDAMSGGDTHGYLQHVTPGVMVMAVFQASIGIGASLSADASTGIFDRFRSMPIARSSPLVGAVLADIVRYVACLGTLVVLALIMGYRVGTNPVASLAAVALLIGFALSFSWISVFLGMLIKNPASVQGLMTILILPLTFASNVFVSDNKMADWLQAWSDVNPVSLVADAVRGLLNGGPVAGSLAGSLAWMAGVVLVFFPLAMRAYRKNAG</sequence>
<evidence type="ECO:0000256" key="2">
    <source>
        <dbReference type="ARBA" id="ARBA00022692"/>
    </source>
</evidence>
<keyword evidence="5" id="KW-0046">Antibiotic resistance</keyword>
<feature type="transmembrane region" description="Helical" evidence="6">
    <location>
        <begin position="246"/>
        <end position="268"/>
    </location>
</feature>
<evidence type="ECO:0000259" key="7">
    <source>
        <dbReference type="PROSITE" id="PS51012"/>
    </source>
</evidence>
<dbReference type="InterPro" id="IPR013525">
    <property type="entry name" value="ABC2_TM"/>
</dbReference>
<evidence type="ECO:0000256" key="5">
    <source>
        <dbReference type="ARBA" id="ARBA00023251"/>
    </source>
</evidence>
<feature type="transmembrane region" description="Helical" evidence="6">
    <location>
        <begin position="49"/>
        <end position="67"/>
    </location>
</feature>
<dbReference type="EMBL" id="JBITYG010000005">
    <property type="protein sequence ID" value="MFI9102706.1"/>
    <property type="molecule type" value="Genomic_DNA"/>
</dbReference>
<keyword evidence="6" id="KW-1003">Cell membrane</keyword>
<feature type="transmembrane region" description="Helical" evidence="6">
    <location>
        <begin position="126"/>
        <end position="151"/>
    </location>
</feature>
<dbReference type="RefSeq" id="WP_399650697.1">
    <property type="nucleotide sequence ID" value="NZ_JBITYG010000005.1"/>
</dbReference>
<organism evidence="8 9">
    <name type="scientific">Streptomyces fildesensis</name>
    <dbReference type="NCBI Taxonomy" id="375757"/>
    <lineage>
        <taxon>Bacteria</taxon>
        <taxon>Bacillati</taxon>
        <taxon>Actinomycetota</taxon>
        <taxon>Actinomycetes</taxon>
        <taxon>Kitasatosporales</taxon>
        <taxon>Streptomycetaceae</taxon>
        <taxon>Streptomyces</taxon>
    </lineage>
</organism>
<name>A0ABW8CBB0_9ACTN</name>
<evidence type="ECO:0000256" key="6">
    <source>
        <dbReference type="RuleBase" id="RU361157"/>
    </source>
</evidence>
<dbReference type="Proteomes" id="UP001614394">
    <property type="component" value="Unassembled WGS sequence"/>
</dbReference>
<dbReference type="PIRSF" id="PIRSF006648">
    <property type="entry name" value="DrrB"/>
    <property type="match status" value="1"/>
</dbReference>
<dbReference type="InterPro" id="IPR051784">
    <property type="entry name" value="Nod_factor_ABC_transporter"/>
</dbReference>
<comment type="caution">
    <text evidence="8">The sequence shown here is derived from an EMBL/GenBank/DDBJ whole genome shotgun (WGS) entry which is preliminary data.</text>
</comment>
<comment type="similarity">
    <text evidence="6">Belongs to the ABC-2 integral membrane protein family.</text>
</comment>
<keyword evidence="6" id="KW-0813">Transport</keyword>
<comment type="subcellular location">
    <subcellularLocation>
        <location evidence="6">Cell membrane</location>
        <topology evidence="6">Multi-pass membrane protein</topology>
    </subcellularLocation>
    <subcellularLocation>
        <location evidence="1">Membrane</location>
        <topology evidence="1">Multi-pass membrane protein</topology>
    </subcellularLocation>
</comment>
<dbReference type="InterPro" id="IPR047817">
    <property type="entry name" value="ABC2_TM_bact-type"/>
</dbReference>
<keyword evidence="4 6" id="KW-0472">Membrane</keyword>
<feature type="domain" description="ABC transmembrane type-2" evidence="7">
    <location>
        <begin position="47"/>
        <end position="275"/>
    </location>
</feature>
<feature type="transmembrane region" description="Helical" evidence="6">
    <location>
        <begin position="87"/>
        <end position="105"/>
    </location>
</feature>
<dbReference type="PANTHER" id="PTHR43229">
    <property type="entry name" value="NODULATION PROTEIN J"/>
    <property type="match status" value="1"/>
</dbReference>
<protein>
    <recommendedName>
        <fullName evidence="6">Transport permease protein</fullName>
    </recommendedName>
</protein>
<evidence type="ECO:0000313" key="8">
    <source>
        <dbReference type="EMBL" id="MFI9102706.1"/>
    </source>
</evidence>
<dbReference type="PANTHER" id="PTHR43229:SF2">
    <property type="entry name" value="NODULATION PROTEIN J"/>
    <property type="match status" value="1"/>
</dbReference>
<dbReference type="InterPro" id="IPR000412">
    <property type="entry name" value="ABC_2_transport"/>
</dbReference>
<keyword evidence="3 6" id="KW-1133">Transmembrane helix</keyword>
<dbReference type="PROSITE" id="PS51012">
    <property type="entry name" value="ABC_TM2"/>
    <property type="match status" value="1"/>
</dbReference>
<keyword evidence="2 6" id="KW-0812">Transmembrane</keyword>
<feature type="transmembrane region" description="Helical" evidence="6">
    <location>
        <begin position="193"/>
        <end position="212"/>
    </location>
</feature>